<sequence length="289" mass="33371">MSQPHTTEILVDTWKECIQSWNLDIRFFAITVDNCTTNDVMMDILHGEFPYGSLLLHDQFFYMHYCAYILNIIVQYGLSVVVADGVQRVKDSVVFWTAFDKWIQKFEQNGRVQVTSSQPPSDISNIRDDAYMQEFAQFMEQMILQQIAKDILSILISTVPSEFSFITSGRVLDPYCSQLLPETVEALMCSELVVLLSLVVRLSDRMSWSGELRPLDKFSEGVQDSISVMIVYDFNCNLLVQRFMALYYICVSFAAYCYLFWQLRLQLVCTVDYRIALYGSYASSARIDI</sequence>
<dbReference type="Pfam" id="PF05699">
    <property type="entry name" value="Dimer_Tnp_hAT"/>
    <property type="match status" value="1"/>
</dbReference>
<name>A0A5B6WTD1_9ROSI</name>
<dbReference type="GO" id="GO:0046983">
    <property type="term" value="F:protein dimerization activity"/>
    <property type="evidence" value="ECO:0007669"/>
    <property type="project" value="InterPro"/>
</dbReference>
<dbReference type="SUPFAM" id="SSF53098">
    <property type="entry name" value="Ribonuclease H-like"/>
    <property type="match status" value="1"/>
</dbReference>
<evidence type="ECO:0000313" key="3">
    <source>
        <dbReference type="EMBL" id="KAA3484638.1"/>
    </source>
</evidence>
<dbReference type="InterPro" id="IPR052035">
    <property type="entry name" value="ZnF_BED_domain_contain"/>
</dbReference>
<feature type="domain" description="HAT C-terminal dimerisation" evidence="2">
    <location>
        <begin position="143"/>
        <end position="191"/>
    </location>
</feature>
<comment type="caution">
    <text evidence="3">The sequence shown here is derived from an EMBL/GenBank/DDBJ whole genome shotgun (WGS) entry which is preliminary data.</text>
</comment>
<evidence type="ECO:0000313" key="4">
    <source>
        <dbReference type="Proteomes" id="UP000325315"/>
    </source>
</evidence>
<dbReference type="AlphaFoldDB" id="A0A5B6WTD1"/>
<keyword evidence="1" id="KW-0472">Membrane</keyword>
<dbReference type="OrthoDB" id="1002020at2759"/>
<evidence type="ECO:0000256" key="1">
    <source>
        <dbReference type="SAM" id="Phobius"/>
    </source>
</evidence>
<dbReference type="Proteomes" id="UP000325315">
    <property type="component" value="Unassembled WGS sequence"/>
</dbReference>
<keyword evidence="1" id="KW-1133">Transmembrane helix</keyword>
<organism evidence="3 4">
    <name type="scientific">Gossypium australe</name>
    <dbReference type="NCBI Taxonomy" id="47621"/>
    <lineage>
        <taxon>Eukaryota</taxon>
        <taxon>Viridiplantae</taxon>
        <taxon>Streptophyta</taxon>
        <taxon>Embryophyta</taxon>
        <taxon>Tracheophyta</taxon>
        <taxon>Spermatophyta</taxon>
        <taxon>Magnoliopsida</taxon>
        <taxon>eudicotyledons</taxon>
        <taxon>Gunneridae</taxon>
        <taxon>Pentapetalae</taxon>
        <taxon>rosids</taxon>
        <taxon>malvids</taxon>
        <taxon>Malvales</taxon>
        <taxon>Malvaceae</taxon>
        <taxon>Malvoideae</taxon>
        <taxon>Gossypium</taxon>
    </lineage>
</organism>
<reference evidence="4" key="1">
    <citation type="journal article" date="2019" name="Plant Biotechnol. J.">
        <title>Genome sequencing of the Australian wild diploid species Gossypium australe highlights disease resistance and delayed gland morphogenesis.</title>
        <authorList>
            <person name="Cai Y."/>
            <person name="Cai X."/>
            <person name="Wang Q."/>
            <person name="Wang P."/>
            <person name="Zhang Y."/>
            <person name="Cai C."/>
            <person name="Xu Y."/>
            <person name="Wang K."/>
            <person name="Zhou Z."/>
            <person name="Wang C."/>
            <person name="Geng S."/>
            <person name="Li B."/>
            <person name="Dong Q."/>
            <person name="Hou Y."/>
            <person name="Wang H."/>
            <person name="Ai P."/>
            <person name="Liu Z."/>
            <person name="Yi F."/>
            <person name="Sun M."/>
            <person name="An G."/>
            <person name="Cheng J."/>
            <person name="Zhang Y."/>
            <person name="Shi Q."/>
            <person name="Xie Y."/>
            <person name="Shi X."/>
            <person name="Chang Y."/>
            <person name="Huang F."/>
            <person name="Chen Y."/>
            <person name="Hong S."/>
            <person name="Mi L."/>
            <person name="Sun Q."/>
            <person name="Zhang L."/>
            <person name="Zhou B."/>
            <person name="Peng R."/>
            <person name="Zhang X."/>
            <person name="Liu F."/>
        </authorList>
    </citation>
    <scope>NUCLEOTIDE SEQUENCE [LARGE SCALE GENOMIC DNA]</scope>
    <source>
        <strain evidence="4">cv. PA1801</strain>
    </source>
</reference>
<dbReference type="EMBL" id="SMMG02000002">
    <property type="protein sequence ID" value="KAA3484638.1"/>
    <property type="molecule type" value="Genomic_DNA"/>
</dbReference>
<protein>
    <submittedName>
        <fullName evidence="3">Zinc finger BED domain-containing protein RICESLEEPER 2-like</fullName>
    </submittedName>
</protein>
<feature type="transmembrane region" description="Helical" evidence="1">
    <location>
        <begin position="243"/>
        <end position="261"/>
    </location>
</feature>
<proteinExistence type="predicted"/>
<dbReference type="InterPro" id="IPR008906">
    <property type="entry name" value="HATC_C_dom"/>
</dbReference>
<gene>
    <name evidence="3" type="ORF">EPI10_006711</name>
</gene>
<keyword evidence="1" id="KW-0812">Transmembrane</keyword>
<dbReference type="InterPro" id="IPR012337">
    <property type="entry name" value="RNaseH-like_sf"/>
</dbReference>
<dbReference type="PANTHER" id="PTHR46481:SF11">
    <property type="entry name" value="ZINC FINGER BED DOMAIN-CONTAINING PROTEIN RICESLEEPER 2-LIKE"/>
    <property type="match status" value="1"/>
</dbReference>
<evidence type="ECO:0000259" key="2">
    <source>
        <dbReference type="Pfam" id="PF05699"/>
    </source>
</evidence>
<dbReference type="PANTHER" id="PTHR46481">
    <property type="entry name" value="ZINC FINGER BED DOMAIN-CONTAINING PROTEIN 4"/>
    <property type="match status" value="1"/>
</dbReference>
<accession>A0A5B6WTD1</accession>
<keyword evidence="4" id="KW-1185">Reference proteome</keyword>